<name>M0DJH3_9EURY</name>
<evidence type="ECO:0000313" key="1">
    <source>
        <dbReference type="EMBL" id="ELZ35641.1"/>
    </source>
</evidence>
<dbReference type="Proteomes" id="UP000011523">
    <property type="component" value="Unassembled WGS sequence"/>
</dbReference>
<dbReference type="GeneID" id="72714633"/>
<evidence type="ECO:0000313" key="2">
    <source>
        <dbReference type="Proteomes" id="UP000011523"/>
    </source>
</evidence>
<protein>
    <submittedName>
        <fullName evidence="1">Uncharacterized protein</fullName>
    </submittedName>
</protein>
<sequence>MFVEHLPDDRGQAHTLEAFTAALLLVAGLIFATQATAVTPLSASTSNQHVENQAAIAAQDVLTTTGESGNLRAALLYYEDGEFVDSGDEAGYAGVPPASHPLHDPLTEAFGDRQIAFDIEVAFPEDGGNRTGDATVVDMGSPSDNAATASARVALYADDRLFDGSVDDPGDATYSGPRLANESGHDYFAPSVGGSDTLYTVVEVKITAWQM</sequence>
<organism evidence="1 2">
    <name type="scientific">Halorubrum tebenquichense DSM 14210</name>
    <dbReference type="NCBI Taxonomy" id="1227485"/>
    <lineage>
        <taxon>Archaea</taxon>
        <taxon>Methanobacteriati</taxon>
        <taxon>Methanobacteriota</taxon>
        <taxon>Stenosarchaea group</taxon>
        <taxon>Halobacteria</taxon>
        <taxon>Halobacteriales</taxon>
        <taxon>Haloferacaceae</taxon>
        <taxon>Halorubrum</taxon>
    </lineage>
</organism>
<proteinExistence type="predicted"/>
<dbReference type="OrthoDB" id="324613at2157"/>
<comment type="caution">
    <text evidence="1">The sequence shown here is derived from an EMBL/GenBank/DDBJ whole genome shotgun (WGS) entry which is preliminary data.</text>
</comment>
<dbReference type="Pfam" id="PF23959">
    <property type="entry name" value="DUF7288"/>
    <property type="match status" value="1"/>
</dbReference>
<dbReference type="PATRIC" id="fig|1227485.3.peg.2240"/>
<gene>
    <name evidence="1" type="ORF">C472_11459</name>
</gene>
<dbReference type="EMBL" id="AOJD01000060">
    <property type="protein sequence ID" value="ELZ35641.1"/>
    <property type="molecule type" value="Genomic_DNA"/>
</dbReference>
<reference evidence="1 2" key="1">
    <citation type="journal article" date="2014" name="PLoS Genet.">
        <title>Phylogenetically driven sequencing of extremely halophilic archaea reveals strategies for static and dynamic osmo-response.</title>
        <authorList>
            <person name="Becker E.A."/>
            <person name="Seitzer P.M."/>
            <person name="Tritt A."/>
            <person name="Larsen D."/>
            <person name="Krusor M."/>
            <person name="Yao A.I."/>
            <person name="Wu D."/>
            <person name="Madern D."/>
            <person name="Eisen J.A."/>
            <person name="Darling A.E."/>
            <person name="Facciotti M.T."/>
        </authorList>
    </citation>
    <scope>NUCLEOTIDE SEQUENCE [LARGE SCALE GENOMIC DNA]</scope>
    <source>
        <strain evidence="1 2">DSM 14210</strain>
    </source>
</reference>
<keyword evidence="2" id="KW-1185">Reference proteome</keyword>
<dbReference type="RefSeq" id="WP_006629946.1">
    <property type="nucleotide sequence ID" value="NZ_AOJD01000060.1"/>
</dbReference>
<dbReference type="InterPro" id="IPR055712">
    <property type="entry name" value="DUF7288"/>
</dbReference>
<dbReference type="AlphaFoldDB" id="M0DJH3"/>
<accession>M0DJH3</accession>